<evidence type="ECO:0000259" key="8">
    <source>
        <dbReference type="Pfam" id="PF00924"/>
    </source>
</evidence>
<dbReference type="InterPro" id="IPR045276">
    <property type="entry name" value="YbiO_bact"/>
</dbReference>
<dbReference type="Gene3D" id="1.10.287.1260">
    <property type="match status" value="1"/>
</dbReference>
<dbReference type="Pfam" id="PF00924">
    <property type="entry name" value="MS_channel_2nd"/>
    <property type="match status" value="1"/>
</dbReference>
<dbReference type="InterPro" id="IPR049142">
    <property type="entry name" value="MS_channel_1st"/>
</dbReference>
<keyword evidence="5 7" id="KW-1133">Transmembrane helix</keyword>
<feature type="domain" description="Mechanosensitive ion channel MscS" evidence="8">
    <location>
        <begin position="126"/>
        <end position="190"/>
    </location>
</feature>
<dbReference type="Proteomes" id="UP000704762">
    <property type="component" value="Unassembled WGS sequence"/>
</dbReference>
<accession>A0ABS2RMI8</accession>
<evidence type="ECO:0000256" key="3">
    <source>
        <dbReference type="ARBA" id="ARBA00022475"/>
    </source>
</evidence>
<dbReference type="SUPFAM" id="SSF82861">
    <property type="entry name" value="Mechanosensitive channel protein MscS (YggB), transmembrane region"/>
    <property type="match status" value="1"/>
</dbReference>
<dbReference type="EMBL" id="JAFBCF010000001">
    <property type="protein sequence ID" value="MBM7799893.1"/>
    <property type="molecule type" value="Genomic_DNA"/>
</dbReference>
<feature type="transmembrane region" description="Helical" evidence="7">
    <location>
        <begin position="81"/>
        <end position="100"/>
    </location>
</feature>
<evidence type="ECO:0000256" key="6">
    <source>
        <dbReference type="ARBA" id="ARBA00023136"/>
    </source>
</evidence>
<dbReference type="SUPFAM" id="SSF50182">
    <property type="entry name" value="Sm-like ribonucleoproteins"/>
    <property type="match status" value="1"/>
</dbReference>
<reference evidence="10 11" key="1">
    <citation type="submission" date="2021-01" db="EMBL/GenBank/DDBJ databases">
        <title>Sequencing the genomes of 1000 actinobacteria strains.</title>
        <authorList>
            <person name="Klenk H.-P."/>
        </authorList>
    </citation>
    <scope>NUCLEOTIDE SEQUENCE [LARGE SCALE GENOMIC DNA]</scope>
    <source>
        <strain evidence="10 11">DSM 18662</strain>
    </source>
</reference>
<evidence type="ECO:0000313" key="11">
    <source>
        <dbReference type="Proteomes" id="UP000704762"/>
    </source>
</evidence>
<dbReference type="Gene3D" id="2.30.30.60">
    <property type="match status" value="1"/>
</dbReference>
<evidence type="ECO:0000256" key="1">
    <source>
        <dbReference type="ARBA" id="ARBA00004651"/>
    </source>
</evidence>
<keyword evidence="6 7" id="KW-0472">Membrane</keyword>
<feature type="transmembrane region" description="Helical" evidence="7">
    <location>
        <begin position="106"/>
        <end position="128"/>
    </location>
</feature>
<keyword evidence="3" id="KW-1003">Cell membrane</keyword>
<keyword evidence="4 7" id="KW-0812">Transmembrane</keyword>
<comment type="similarity">
    <text evidence="2">Belongs to the MscS (TC 1.A.23) family.</text>
</comment>
<comment type="subcellular location">
    <subcellularLocation>
        <location evidence="1">Cell membrane</location>
        <topology evidence="1">Multi-pass membrane protein</topology>
    </subcellularLocation>
</comment>
<feature type="domain" description="Mechanosensitive ion channel transmembrane helices 2/3" evidence="9">
    <location>
        <begin position="84"/>
        <end position="125"/>
    </location>
</feature>
<sequence>MPSWFPRTLTEFFAFVPLRIAFLLVLAVLSRWLLHRLMDRWVRRAISRQPHSRFRAAQVIIQATSLPSARRQQRIASLGSLGRNIITALIFLVTLLMVLSELHFNISTILAGTSIVGITVAFGTQNIVKDLISGVFMLIEDQIGVGDFVDMEKASGTVEEIGLRVTQLRGDDGTVWYVRNGEVLRVGNFSQGGAGRPQPVEPAPEV</sequence>
<dbReference type="RefSeq" id="WP_204918932.1">
    <property type="nucleotide sequence ID" value="NZ_BAAAQP010000003.1"/>
</dbReference>
<evidence type="ECO:0000256" key="4">
    <source>
        <dbReference type="ARBA" id="ARBA00022692"/>
    </source>
</evidence>
<dbReference type="InterPro" id="IPR023408">
    <property type="entry name" value="MscS_beta-dom_sf"/>
</dbReference>
<keyword evidence="11" id="KW-1185">Reference proteome</keyword>
<dbReference type="InterPro" id="IPR011014">
    <property type="entry name" value="MscS_channel_TM-2"/>
</dbReference>
<dbReference type="InterPro" id="IPR006685">
    <property type="entry name" value="MscS_channel_2nd"/>
</dbReference>
<proteinExistence type="inferred from homology"/>
<comment type="caution">
    <text evidence="10">The sequence shown here is derived from an EMBL/GenBank/DDBJ whole genome shotgun (WGS) entry which is preliminary data.</text>
</comment>
<evidence type="ECO:0000256" key="2">
    <source>
        <dbReference type="ARBA" id="ARBA00008017"/>
    </source>
</evidence>
<protein>
    <submittedName>
        <fullName evidence="10">Small conductance mechanosensitive channel</fullName>
    </submittedName>
</protein>
<dbReference type="PANTHER" id="PTHR30460">
    <property type="entry name" value="MODERATE CONDUCTANCE MECHANOSENSITIVE CHANNEL YBIO"/>
    <property type="match status" value="1"/>
</dbReference>
<dbReference type="InterPro" id="IPR010920">
    <property type="entry name" value="LSM_dom_sf"/>
</dbReference>
<dbReference type="PANTHER" id="PTHR30460:SF0">
    <property type="entry name" value="MODERATE CONDUCTANCE MECHANOSENSITIVE CHANNEL YBIO"/>
    <property type="match status" value="1"/>
</dbReference>
<gene>
    <name evidence="10" type="ORF">JOE57_002814</name>
</gene>
<name>A0ABS2RMI8_9ACTN</name>
<evidence type="ECO:0000256" key="5">
    <source>
        <dbReference type="ARBA" id="ARBA00022989"/>
    </source>
</evidence>
<dbReference type="Pfam" id="PF21088">
    <property type="entry name" value="MS_channel_1st"/>
    <property type="match status" value="1"/>
</dbReference>
<evidence type="ECO:0000259" key="9">
    <source>
        <dbReference type="Pfam" id="PF21088"/>
    </source>
</evidence>
<evidence type="ECO:0000256" key="7">
    <source>
        <dbReference type="SAM" id="Phobius"/>
    </source>
</evidence>
<evidence type="ECO:0000313" key="10">
    <source>
        <dbReference type="EMBL" id="MBM7799893.1"/>
    </source>
</evidence>
<organism evidence="10 11">
    <name type="scientific">Microlunatus panaciterrae</name>
    <dbReference type="NCBI Taxonomy" id="400768"/>
    <lineage>
        <taxon>Bacteria</taxon>
        <taxon>Bacillati</taxon>
        <taxon>Actinomycetota</taxon>
        <taxon>Actinomycetes</taxon>
        <taxon>Propionibacteriales</taxon>
        <taxon>Propionibacteriaceae</taxon>
        <taxon>Microlunatus</taxon>
    </lineage>
</organism>
<feature type="transmembrane region" description="Helical" evidence="7">
    <location>
        <begin position="12"/>
        <end position="34"/>
    </location>
</feature>